<dbReference type="Proteomes" id="UP000827387">
    <property type="component" value="Segment"/>
</dbReference>
<keyword evidence="2" id="KW-1185">Reference proteome</keyword>
<name>A0AAE7RZP8_9CAUD</name>
<accession>A0AAE7RZP8</accession>
<keyword evidence="1" id="KW-0808">Transferase</keyword>
<dbReference type="GO" id="GO:0016301">
    <property type="term" value="F:kinase activity"/>
    <property type="evidence" value="ECO:0007669"/>
    <property type="project" value="UniProtKB-KW"/>
</dbReference>
<sequence length="260" mass="30493">MEQKYKIVIGISGAKNSGKDTAASMIHYIFKSGITNATYKEWALKYEQTRFKPTVIHFADYLKDMLSMLFNIDRKLFDSRTYKDELWYDIHGNVFFDKPKHDARFTNSEEICKDVTIDDLKITPLAYYMNNYQFVFIKLRTLLQYFGTDIVRNQIENDRWVKLTMGRAWNLARKEGLCLIPDVRFANEQKWITKTGGIVIKLERPTKNIDNHDSEDMSDINADYTVNNDNTKMVLFYSLLNICGQIYEKAGKHETIINNI</sequence>
<evidence type="ECO:0000313" key="1">
    <source>
        <dbReference type="EMBL" id="QWM89015.1"/>
    </source>
</evidence>
<dbReference type="Pfam" id="PF21448">
    <property type="entry name" value="DNMK"/>
    <property type="match status" value="1"/>
</dbReference>
<keyword evidence="1" id="KW-0418">Kinase</keyword>
<dbReference type="InterPro" id="IPR048444">
    <property type="entry name" value="DNMK"/>
</dbReference>
<dbReference type="SUPFAM" id="SSF52540">
    <property type="entry name" value="P-loop containing nucleoside triphosphate hydrolases"/>
    <property type="match status" value="1"/>
</dbReference>
<evidence type="ECO:0000313" key="2">
    <source>
        <dbReference type="Proteomes" id="UP000827387"/>
    </source>
</evidence>
<dbReference type="GeneID" id="75691407"/>
<dbReference type="InterPro" id="IPR023191">
    <property type="entry name" value="DNMP_kinase_N"/>
</dbReference>
<dbReference type="EMBL" id="MZ130474">
    <property type="protein sequence ID" value="QWM89015.1"/>
    <property type="molecule type" value="Genomic_DNA"/>
</dbReference>
<reference evidence="1 2" key="1">
    <citation type="submission" date="2021-04" db="EMBL/GenBank/DDBJ databases">
        <authorList>
            <person name="Shkoporov A.N."/>
            <person name="Stockdale S.R."/>
            <person name="Guerin E."/>
            <person name="Ross R.P."/>
            <person name="Hill C."/>
        </authorList>
    </citation>
    <scope>NUCLEOTIDE SEQUENCE [LARGE SCALE GENOMIC DNA]</scope>
    <source>
        <strain evidence="2">cr49_1</strain>
    </source>
</reference>
<gene>
    <name evidence="1" type="primary">gp_05105</name>
</gene>
<proteinExistence type="predicted"/>
<dbReference type="Gene3D" id="3.40.50.300">
    <property type="entry name" value="P-loop containing nucleotide triphosphate hydrolases"/>
    <property type="match status" value="1"/>
</dbReference>
<organism evidence="1 2">
    <name type="scientific">uncultured phage cr49_1</name>
    <dbReference type="NCBI Taxonomy" id="2986402"/>
    <lineage>
        <taxon>Viruses</taxon>
        <taxon>Duplodnaviria</taxon>
        <taxon>Heunggongvirae</taxon>
        <taxon>Uroviricota</taxon>
        <taxon>Caudoviricetes</taxon>
        <taxon>Crassvirales</taxon>
        <taxon>Intestiviridae</taxon>
        <taxon>Crudevirinae</taxon>
        <taxon>Diorhovirus</taxon>
        <taxon>Diorhovirus copri</taxon>
    </lineage>
</organism>
<dbReference type="KEGG" id="vg:75691407"/>
<dbReference type="RefSeq" id="YP_010358587.1">
    <property type="nucleotide sequence ID" value="NC_062764.1"/>
</dbReference>
<protein>
    <submittedName>
        <fullName evidence="1">Deoxynucleoside monophosphate kinase, phosphomevalonate kinase</fullName>
    </submittedName>
</protein>
<dbReference type="InterPro" id="IPR027417">
    <property type="entry name" value="P-loop_NTPase"/>
</dbReference>
<dbReference type="Gene3D" id="1.10.238.70">
    <property type="match status" value="1"/>
</dbReference>